<dbReference type="InterPro" id="IPR036322">
    <property type="entry name" value="WD40_repeat_dom_sf"/>
</dbReference>
<proteinExistence type="predicted"/>
<keyword evidence="2" id="KW-1185">Reference proteome</keyword>
<organism evidence="2 3">
    <name type="scientific">Acrobeloides nanus</name>
    <dbReference type="NCBI Taxonomy" id="290746"/>
    <lineage>
        <taxon>Eukaryota</taxon>
        <taxon>Metazoa</taxon>
        <taxon>Ecdysozoa</taxon>
        <taxon>Nematoda</taxon>
        <taxon>Chromadorea</taxon>
        <taxon>Rhabditida</taxon>
        <taxon>Tylenchina</taxon>
        <taxon>Cephalobomorpha</taxon>
        <taxon>Cephaloboidea</taxon>
        <taxon>Cephalobidae</taxon>
        <taxon>Acrobeloides</taxon>
    </lineage>
</organism>
<evidence type="ECO:0000313" key="2">
    <source>
        <dbReference type="Proteomes" id="UP000887540"/>
    </source>
</evidence>
<sequence>MRQQHEGDKESGQEDLGVSCRNGRTGAKPQKGYLVGIFFENSNLSPKKIFHLSYGAESIGRIDSAPSWTKKTVTMPLVSLDVGTDVIEGPSVGCQAEQQVEEKLSGRGLVIDERVIQLVIETISQVEAEQRFFGRLDALLLEEKITLIPKRTIRLEMTEKMPLISLKTDRTGRIAILLGHLKHESWCSHTGRLVVYHRGKFFTIHFSSCPTQMVFAPQQQVIVATATGEIFLTLDDEILWTSDSMHNQSVTGLRWVSSQLLLSTALDGRLILSSLKATSLEAIKSVNVTINDLPRSVRRSNSSIKRAGIVAVTGNRNEVFVASETGAVWNLNPDDLSVQPIGADPEGIEQLFSCSSGFVNVTPEGLIKLLHKDGVTIESLDAFTDRPACIRKSLFLFINNGEIIGLDLDLRMVVLRERRDFLAIDIDVNGDLVAIDTNFSISEYQFST</sequence>
<dbReference type="SUPFAM" id="SSF50978">
    <property type="entry name" value="WD40 repeat-like"/>
    <property type="match status" value="1"/>
</dbReference>
<evidence type="ECO:0000313" key="3">
    <source>
        <dbReference type="WBParaSite" id="ACRNAN_Path_851.g3285.t1"/>
    </source>
</evidence>
<dbReference type="WBParaSite" id="ACRNAN_Path_851.g3285.t1">
    <property type="protein sequence ID" value="ACRNAN_Path_851.g3285.t1"/>
    <property type="gene ID" value="ACRNAN_Path_851.g3285"/>
</dbReference>
<feature type="region of interest" description="Disordered" evidence="1">
    <location>
        <begin position="1"/>
        <end position="24"/>
    </location>
</feature>
<reference evidence="3" key="1">
    <citation type="submission" date="2022-11" db="UniProtKB">
        <authorList>
            <consortium name="WormBaseParasite"/>
        </authorList>
    </citation>
    <scope>IDENTIFICATION</scope>
</reference>
<dbReference type="Proteomes" id="UP000887540">
    <property type="component" value="Unplaced"/>
</dbReference>
<feature type="compositionally biased region" description="Basic and acidic residues" evidence="1">
    <location>
        <begin position="1"/>
        <end position="12"/>
    </location>
</feature>
<accession>A0A914CCY2</accession>
<evidence type="ECO:0000256" key="1">
    <source>
        <dbReference type="SAM" id="MobiDB-lite"/>
    </source>
</evidence>
<protein>
    <submittedName>
        <fullName evidence="3">Uncharacterized protein</fullName>
    </submittedName>
</protein>
<name>A0A914CCY2_9BILA</name>
<dbReference type="AlphaFoldDB" id="A0A914CCY2"/>